<accession>V5APE7</accession>
<dbReference type="Proteomes" id="UP000017861">
    <property type="component" value="Unassembled WGS sequence"/>
</dbReference>
<gene>
    <name evidence="3" type="ORF">TCDM_09698</name>
</gene>
<reference evidence="3 4" key="1">
    <citation type="journal article" date="2014" name="Genome Announc.">
        <title>Trypanosoma cruzi Clone Dm28c Draft Genome Sequence.</title>
        <authorList>
            <person name="Grisard E.C."/>
            <person name="Teixeira S.M."/>
            <person name="de Almeida L.G."/>
            <person name="Stoco P.H."/>
            <person name="Gerber A.L."/>
            <person name="Talavera-Lopez C."/>
            <person name="Lima O.C."/>
            <person name="Andersson B."/>
            <person name="de Vasconcelos A.T."/>
        </authorList>
    </citation>
    <scope>NUCLEOTIDE SEQUENCE [LARGE SCALE GENOMIC DNA]</scope>
    <source>
        <strain evidence="3 4">Dm28c</strain>
    </source>
</reference>
<protein>
    <submittedName>
        <fullName evidence="3">Serine-alanine-and proline-rich protein</fullName>
    </submittedName>
</protein>
<feature type="signal peptide" evidence="2">
    <location>
        <begin position="1"/>
        <end position="23"/>
    </location>
</feature>
<feature type="compositionally biased region" description="Pro residues" evidence="1">
    <location>
        <begin position="326"/>
        <end position="335"/>
    </location>
</feature>
<dbReference type="VEuPathDB" id="TriTrypDB:TCDM_09698"/>
<name>V5APE7_TRYCR</name>
<evidence type="ECO:0000256" key="2">
    <source>
        <dbReference type="SAM" id="SignalP"/>
    </source>
</evidence>
<sequence length="422" mass="47880">MMCRVFCVVLVLALLCCCSCVFAAKEEEEEPQVTQVNAECAGDGNVARWQLPGKSLWYNCTAATVDFGQMICGMGVGNCASEASQSRTKGGAEHGVFTINVDTPTPEILGSWWKRNVEPKAATVAIVPAKPPAALTPGLQEHKAPGDAPQKIQNLLLLALRLRLVPLHRLKFRVALVKLVRLNLWKKKLRALKKTRFLVKHLPDRILNLLLLSLRIPRMSLLLLHLQLQAALVLTLLLALRPRRILLLQPRKRRIPLPLVILKALHILPLLLLLHPNPYQIRSPQKAGNTPPMNLQWSCRKRLLPRHRLSCPRPARTGVQRKAPKRTPPPTPPTLLPAKEILRRQACRLPFRLRPKRTRWRTVWELTPASMTPVCMPCHRLFWLRSPTGHWAEEVNAGYKCQHSTTWSCELLLFYCVIINRK</sequence>
<evidence type="ECO:0000313" key="4">
    <source>
        <dbReference type="Proteomes" id="UP000017861"/>
    </source>
</evidence>
<organism evidence="3 4">
    <name type="scientific">Trypanosoma cruzi Dm28c</name>
    <dbReference type="NCBI Taxonomy" id="1416333"/>
    <lineage>
        <taxon>Eukaryota</taxon>
        <taxon>Discoba</taxon>
        <taxon>Euglenozoa</taxon>
        <taxon>Kinetoplastea</taxon>
        <taxon>Metakinetoplastina</taxon>
        <taxon>Trypanosomatida</taxon>
        <taxon>Trypanosomatidae</taxon>
        <taxon>Trypanosoma</taxon>
        <taxon>Schizotrypanum</taxon>
    </lineage>
</organism>
<dbReference type="AlphaFoldDB" id="V5APE7"/>
<feature type="region of interest" description="Disordered" evidence="1">
    <location>
        <begin position="312"/>
        <end position="335"/>
    </location>
</feature>
<dbReference type="EMBL" id="AYLP01000172">
    <property type="protein sequence ID" value="ESS62615.1"/>
    <property type="molecule type" value="Genomic_DNA"/>
</dbReference>
<keyword evidence="2" id="KW-0732">Signal</keyword>
<evidence type="ECO:0000256" key="1">
    <source>
        <dbReference type="SAM" id="MobiDB-lite"/>
    </source>
</evidence>
<comment type="caution">
    <text evidence="3">The sequence shown here is derived from an EMBL/GenBank/DDBJ whole genome shotgun (WGS) entry which is preliminary data.</text>
</comment>
<feature type="chain" id="PRO_5004730808" evidence="2">
    <location>
        <begin position="24"/>
        <end position="422"/>
    </location>
</feature>
<evidence type="ECO:0000313" key="3">
    <source>
        <dbReference type="EMBL" id="ESS62615.1"/>
    </source>
</evidence>
<proteinExistence type="predicted"/>